<name>A0A7I9ZVS7_9MYCO</name>
<proteinExistence type="predicted"/>
<protein>
    <submittedName>
        <fullName evidence="1">Uncharacterized protein</fullName>
    </submittedName>
</protein>
<reference evidence="1 2" key="1">
    <citation type="journal article" date="2019" name="Emerg. Microbes Infect.">
        <title>Comprehensive subspecies identification of 175 nontuberculous mycobacteria species based on 7547 genomic profiles.</title>
        <authorList>
            <person name="Matsumoto Y."/>
            <person name="Kinjo T."/>
            <person name="Motooka D."/>
            <person name="Nabeya D."/>
            <person name="Jung N."/>
            <person name="Uechi K."/>
            <person name="Horii T."/>
            <person name="Iida T."/>
            <person name="Fujita J."/>
            <person name="Nakamura S."/>
        </authorList>
    </citation>
    <scope>NUCLEOTIDE SEQUENCE [LARGE SCALE GENOMIC DNA]</scope>
    <source>
        <strain evidence="1 2">JCM 30996</strain>
    </source>
</reference>
<sequence length="98" mass="10566">MLIGVLCSSRKRSSLTSVKQRPGLASQQAACHNVGVADQKRQKTRYVDPGWPTTDLDDHAVSELAADRTGALSPFGDITFPLPADELPFVQSSTVINK</sequence>
<dbReference type="AlphaFoldDB" id="A0A7I9ZVS7"/>
<evidence type="ECO:0000313" key="1">
    <source>
        <dbReference type="EMBL" id="GFH05142.1"/>
    </source>
</evidence>
<dbReference type="Proteomes" id="UP000465304">
    <property type="component" value="Unassembled WGS sequence"/>
</dbReference>
<dbReference type="EMBL" id="BLLB01000002">
    <property type="protein sequence ID" value="GFH05142.1"/>
    <property type="molecule type" value="Genomic_DNA"/>
</dbReference>
<comment type="caution">
    <text evidence="1">The sequence shown here is derived from an EMBL/GenBank/DDBJ whole genome shotgun (WGS) entry which is preliminary data.</text>
</comment>
<accession>A0A7I9ZVS7</accession>
<organism evidence="1 2">
    <name type="scientific">Mycolicibacterium hippocampi</name>
    <dbReference type="NCBI Taxonomy" id="659824"/>
    <lineage>
        <taxon>Bacteria</taxon>
        <taxon>Bacillati</taxon>
        <taxon>Actinomycetota</taxon>
        <taxon>Actinomycetes</taxon>
        <taxon>Mycobacteriales</taxon>
        <taxon>Mycobacteriaceae</taxon>
        <taxon>Mycolicibacterium</taxon>
    </lineage>
</organism>
<gene>
    <name evidence="1" type="ORF">MHIP_56250</name>
</gene>
<evidence type="ECO:0000313" key="2">
    <source>
        <dbReference type="Proteomes" id="UP000465304"/>
    </source>
</evidence>
<keyword evidence="2" id="KW-1185">Reference proteome</keyword>